<evidence type="ECO:0000313" key="2">
    <source>
        <dbReference type="EMBL" id="GMN65063.1"/>
    </source>
</evidence>
<name>A0AA88DZZ5_FICCA</name>
<organism evidence="2 3">
    <name type="scientific">Ficus carica</name>
    <name type="common">Common fig</name>
    <dbReference type="NCBI Taxonomy" id="3494"/>
    <lineage>
        <taxon>Eukaryota</taxon>
        <taxon>Viridiplantae</taxon>
        <taxon>Streptophyta</taxon>
        <taxon>Embryophyta</taxon>
        <taxon>Tracheophyta</taxon>
        <taxon>Spermatophyta</taxon>
        <taxon>Magnoliopsida</taxon>
        <taxon>eudicotyledons</taxon>
        <taxon>Gunneridae</taxon>
        <taxon>Pentapetalae</taxon>
        <taxon>rosids</taxon>
        <taxon>fabids</taxon>
        <taxon>Rosales</taxon>
        <taxon>Moraceae</taxon>
        <taxon>Ficeae</taxon>
        <taxon>Ficus</taxon>
    </lineage>
</organism>
<evidence type="ECO:0000256" key="1">
    <source>
        <dbReference type="SAM" id="Phobius"/>
    </source>
</evidence>
<proteinExistence type="predicted"/>
<sequence length="326" mass="35675">MATPSPPKPMNSLSLSLPLSLSSKFRANHSRFLSSHLRAFSEYSPITLGDSIPCPPASTSSGVRDRVRVRVRLGVKASAVELKENWLASLSCPLPRGTYGGLNGDQEDSDSANAGSDWVIGIDPDTHGAFAVLKGNGPDCSAQPRLELTQRMRMGFRVLGLQFEICKVFDSPHLPVLVGQRVRKRLDAKSMIQLLRSCDAPIGTTAYIEQSLPFPKDGKQGWWSGGFGYGLWIGILVALGFSVVPVPSFSWKRNFELSGSTSPKDDSRRLASTMFPTLSEQLKRKKDHGRADALLIAAYGRELKMKLDSSLPVFHDPSILQHLQPC</sequence>
<keyword evidence="1" id="KW-0812">Transmembrane</keyword>
<dbReference type="AlphaFoldDB" id="A0AA88DZZ5"/>
<dbReference type="InterPro" id="IPR045290">
    <property type="entry name" value="MOC1-like"/>
</dbReference>
<evidence type="ECO:0000313" key="3">
    <source>
        <dbReference type="Proteomes" id="UP001187192"/>
    </source>
</evidence>
<dbReference type="GO" id="GO:0008821">
    <property type="term" value="F:crossover junction DNA endonuclease activity"/>
    <property type="evidence" value="ECO:0007669"/>
    <property type="project" value="InterPro"/>
</dbReference>
<keyword evidence="3" id="KW-1185">Reference proteome</keyword>
<keyword evidence="1" id="KW-1133">Transmembrane helix</keyword>
<dbReference type="PANTHER" id="PTHR36015:SF6">
    <property type="entry name" value="HOLLIDAY JUNCTION RESOLVASE MOC1, CHLOROPLASTIC-RELATED"/>
    <property type="match status" value="1"/>
</dbReference>
<gene>
    <name evidence="2" type="ORF">TIFTF001_034136</name>
</gene>
<reference evidence="2" key="1">
    <citation type="submission" date="2023-07" db="EMBL/GenBank/DDBJ databases">
        <title>draft genome sequence of fig (Ficus carica).</title>
        <authorList>
            <person name="Takahashi T."/>
            <person name="Nishimura K."/>
        </authorList>
    </citation>
    <scope>NUCLEOTIDE SEQUENCE</scope>
</reference>
<protein>
    <recommendedName>
        <fullName evidence="4">Holliday junction resolvase MOC1, chloroplastic</fullName>
    </recommendedName>
</protein>
<evidence type="ECO:0008006" key="4">
    <source>
        <dbReference type="Google" id="ProtNLM"/>
    </source>
</evidence>
<feature type="transmembrane region" description="Helical" evidence="1">
    <location>
        <begin position="222"/>
        <end position="244"/>
    </location>
</feature>
<dbReference type="CDD" id="cd22992">
    <property type="entry name" value="MOC1"/>
    <property type="match status" value="1"/>
</dbReference>
<dbReference type="EMBL" id="BTGU01000209">
    <property type="protein sequence ID" value="GMN65063.1"/>
    <property type="molecule type" value="Genomic_DNA"/>
</dbReference>
<dbReference type="Proteomes" id="UP001187192">
    <property type="component" value="Unassembled WGS sequence"/>
</dbReference>
<dbReference type="PANTHER" id="PTHR36015">
    <property type="entry name" value="HOLLIDAY JUNCTION RESOLVASE MOC1, CHLOROPLASTIC-RELATED"/>
    <property type="match status" value="1"/>
</dbReference>
<accession>A0AA88DZZ5</accession>
<comment type="caution">
    <text evidence="2">The sequence shown here is derived from an EMBL/GenBank/DDBJ whole genome shotgun (WGS) entry which is preliminary data.</text>
</comment>
<keyword evidence="1" id="KW-0472">Membrane</keyword>